<feature type="region of interest" description="Disordered" evidence="1">
    <location>
        <begin position="334"/>
        <end position="359"/>
    </location>
</feature>
<reference evidence="5 6" key="1">
    <citation type="submission" date="2024-01" db="EMBL/GenBank/DDBJ databases">
        <authorList>
            <person name="Allen C."/>
            <person name="Tagirdzhanova G."/>
        </authorList>
    </citation>
    <scope>NUCLEOTIDE SEQUENCE [LARGE SCALE GENOMIC DNA]</scope>
    <source>
        <strain evidence="5 6">CBS 119000</strain>
    </source>
</reference>
<sequence>MLPKSLLAAALATSTTSAFLLPPPSVAQAQRMRHHHHMDMGAPAEQVHDNSMMSPLYHESSKVEVPCPGCSMQLRKHDKHHMSDDEDNKEDSKLITLTDVPNHINLHFSIDHAANGDRLLVNGFEIYPSVDINKSALTAVQVPDHSRKHKKHHDHDEKDKMDEEEELKKRNCHDRMQKEHGHDKAEKDGEHMMTGKHHGRHGKHLVEVPLGYAMQMQVTGHDDSNGMDVIVMNMQIIEVNNVFVRNIPAVNIRMIRAPGPDSALMIARIDIDGEEAEQQRPSHTDASDKEQLAALQKELDACTNILCRKKVLFMARVKGHLHGCVGKAMAKMMGGKGAEKEDEPHHHHHHHHHHEEMMADSELDFSGLVKKFVSQVLLPVFIGATVGAGSFLIGYAIATVLVTLWRLAFRRNTAKIGSAQCQKAVPESAELRYADEKAVVEEKSGLMATASEELPPYEDRDTQDSN</sequence>
<feature type="region of interest" description="Disordered" evidence="1">
    <location>
        <begin position="142"/>
        <end position="201"/>
    </location>
</feature>
<keyword evidence="2" id="KW-0472">Membrane</keyword>
<feature type="transmembrane region" description="Helical" evidence="2">
    <location>
        <begin position="376"/>
        <end position="405"/>
    </location>
</feature>
<accession>A0ABP0E456</accession>
<proteinExistence type="predicted"/>
<feature type="region of interest" description="Disordered" evidence="1">
    <location>
        <begin position="444"/>
        <end position="466"/>
    </location>
</feature>
<dbReference type="Proteomes" id="UP001642502">
    <property type="component" value="Unassembled WGS sequence"/>
</dbReference>
<feature type="domain" description="DUF7728" evidence="4">
    <location>
        <begin position="60"/>
        <end position="271"/>
    </location>
</feature>
<protein>
    <recommendedName>
        <fullName evidence="4">DUF7728 domain-containing protein</fullName>
    </recommendedName>
</protein>
<comment type="caution">
    <text evidence="5">The sequence shown here is derived from an EMBL/GenBank/DDBJ whole genome shotgun (WGS) entry which is preliminary data.</text>
</comment>
<dbReference type="Pfam" id="PF24854">
    <property type="entry name" value="DUF7728"/>
    <property type="match status" value="1"/>
</dbReference>
<name>A0ABP0E456_9PEZI</name>
<feature type="signal peptide" evidence="3">
    <location>
        <begin position="1"/>
        <end position="18"/>
    </location>
</feature>
<evidence type="ECO:0000256" key="2">
    <source>
        <dbReference type="SAM" id="Phobius"/>
    </source>
</evidence>
<evidence type="ECO:0000313" key="5">
    <source>
        <dbReference type="EMBL" id="CAK7275360.1"/>
    </source>
</evidence>
<dbReference type="PANTHER" id="PTHR40622">
    <property type="match status" value="1"/>
</dbReference>
<organism evidence="5 6">
    <name type="scientific">Sporothrix epigloea</name>
    <dbReference type="NCBI Taxonomy" id="1892477"/>
    <lineage>
        <taxon>Eukaryota</taxon>
        <taxon>Fungi</taxon>
        <taxon>Dikarya</taxon>
        <taxon>Ascomycota</taxon>
        <taxon>Pezizomycotina</taxon>
        <taxon>Sordariomycetes</taxon>
        <taxon>Sordariomycetidae</taxon>
        <taxon>Ophiostomatales</taxon>
        <taxon>Ophiostomataceae</taxon>
        <taxon>Sporothrix</taxon>
    </lineage>
</organism>
<evidence type="ECO:0000259" key="4">
    <source>
        <dbReference type="Pfam" id="PF24854"/>
    </source>
</evidence>
<keyword evidence="6" id="KW-1185">Reference proteome</keyword>
<gene>
    <name evidence="5" type="ORF">SEPCBS119000_006653</name>
</gene>
<dbReference type="InterPro" id="IPR056145">
    <property type="entry name" value="DUF7728"/>
</dbReference>
<feature type="compositionally biased region" description="Basic and acidic residues" evidence="1">
    <location>
        <begin position="457"/>
        <end position="466"/>
    </location>
</feature>
<feature type="chain" id="PRO_5046963974" description="DUF7728 domain-containing protein" evidence="3">
    <location>
        <begin position="19"/>
        <end position="466"/>
    </location>
</feature>
<dbReference type="PANTHER" id="PTHR40622:SF1">
    <property type="match status" value="1"/>
</dbReference>
<keyword evidence="3" id="KW-0732">Signal</keyword>
<evidence type="ECO:0000256" key="3">
    <source>
        <dbReference type="SAM" id="SignalP"/>
    </source>
</evidence>
<feature type="compositionally biased region" description="Basic and acidic residues" evidence="1">
    <location>
        <begin position="154"/>
        <end position="193"/>
    </location>
</feature>
<evidence type="ECO:0000256" key="1">
    <source>
        <dbReference type="SAM" id="MobiDB-lite"/>
    </source>
</evidence>
<keyword evidence="2" id="KW-1133">Transmembrane helix</keyword>
<dbReference type="EMBL" id="CAWUON010000206">
    <property type="protein sequence ID" value="CAK7275360.1"/>
    <property type="molecule type" value="Genomic_DNA"/>
</dbReference>
<evidence type="ECO:0000313" key="6">
    <source>
        <dbReference type="Proteomes" id="UP001642502"/>
    </source>
</evidence>
<keyword evidence="2" id="KW-0812">Transmembrane</keyword>